<dbReference type="AlphaFoldDB" id="E6QXC0"/>
<proteinExistence type="predicted"/>
<accession>E6QXC0</accession>
<comment type="caution">
    <text evidence="1">The sequence shown here is derived from an EMBL/GenBank/DDBJ whole genome shotgun (WGS) entry which is preliminary data.</text>
</comment>
<organism evidence="1">
    <name type="scientific">mine drainage metagenome</name>
    <dbReference type="NCBI Taxonomy" id="410659"/>
    <lineage>
        <taxon>unclassified sequences</taxon>
        <taxon>metagenomes</taxon>
        <taxon>ecological metagenomes</taxon>
    </lineage>
</organism>
<gene>
    <name evidence="1" type="ORF">CARN7_2746</name>
</gene>
<sequence>MKASTPPDCAAPLFRKLPQSAMAEHWTVRLVQRKGLQSQSAAKTSIRTKRTYLESGCGALIVHSPKIKFKLRHYRK</sequence>
<evidence type="ECO:0000313" key="1">
    <source>
        <dbReference type="EMBL" id="CBI11894.1"/>
    </source>
</evidence>
<dbReference type="EMBL" id="CABR01000177">
    <property type="protein sequence ID" value="CBI11894.1"/>
    <property type="molecule type" value="Genomic_DNA"/>
</dbReference>
<protein>
    <submittedName>
        <fullName evidence="1">Uncharacterized protein</fullName>
    </submittedName>
</protein>
<name>E6QXC0_9ZZZZ</name>
<reference evidence="1" key="1">
    <citation type="submission" date="2009-10" db="EMBL/GenBank/DDBJ databases">
        <title>Diversity of trophic interactions inside an arsenic-rich microbial ecosystem.</title>
        <authorList>
            <person name="Bertin P.N."/>
            <person name="Heinrich-Salmeron A."/>
            <person name="Pelletier E."/>
            <person name="Goulhen-Chollet F."/>
            <person name="Arsene-Ploetze F."/>
            <person name="Gallien S."/>
            <person name="Calteau A."/>
            <person name="Vallenet D."/>
            <person name="Casiot C."/>
            <person name="Chane-Woon-Ming B."/>
            <person name="Giloteaux L."/>
            <person name="Barakat M."/>
            <person name="Bonnefoy V."/>
            <person name="Bruneel O."/>
            <person name="Chandler M."/>
            <person name="Cleiss J."/>
            <person name="Duran R."/>
            <person name="Elbaz-Poulichet F."/>
            <person name="Fonknechten N."/>
            <person name="Lauga B."/>
            <person name="Mornico D."/>
            <person name="Ortet P."/>
            <person name="Schaeffer C."/>
            <person name="Siguier P."/>
            <person name="Alexander Thil Smith A."/>
            <person name="Van Dorsselaer A."/>
            <person name="Weissenbach J."/>
            <person name="Medigue C."/>
            <person name="Le Paslier D."/>
        </authorList>
    </citation>
    <scope>NUCLEOTIDE SEQUENCE</scope>
</reference>